<reference evidence="2" key="1">
    <citation type="submission" date="2017-09" db="EMBL/GenBank/DDBJ databases">
        <title>Depth-based differentiation of microbial function through sediment-hosted aquifers and enrichment of novel symbionts in the deep terrestrial subsurface.</title>
        <authorList>
            <person name="Probst A.J."/>
            <person name="Ladd B."/>
            <person name="Jarett J.K."/>
            <person name="Geller-Mcgrath D.E."/>
            <person name="Sieber C.M.K."/>
            <person name="Emerson J.B."/>
            <person name="Anantharaman K."/>
            <person name="Thomas B.C."/>
            <person name="Malmstrom R."/>
            <person name="Stieglmeier M."/>
            <person name="Klingl A."/>
            <person name="Woyke T."/>
            <person name="Ryan C.M."/>
            <person name="Banfield J.F."/>
        </authorList>
    </citation>
    <scope>NUCLEOTIDE SEQUENCE [LARGE SCALE GENOMIC DNA]</scope>
</reference>
<gene>
    <name evidence="1" type="ORF">COT26_01630</name>
</gene>
<comment type="caution">
    <text evidence="1">The sequence shown here is derived from an EMBL/GenBank/DDBJ whole genome shotgun (WGS) entry which is preliminary data.</text>
</comment>
<dbReference type="EMBL" id="PEXW01000034">
    <property type="protein sequence ID" value="PIS40755.1"/>
    <property type="molecule type" value="Genomic_DNA"/>
</dbReference>
<sequence length="69" mass="7927">MANKTGSFLEEIGCRVKFKKMQADLTDLSCPKGHQPLRKAMIRSTFAGRLSNTIHVFCDSCMWYHDVYI</sequence>
<accession>A0A2H0YQH5</accession>
<name>A0A2H0YQH5_9BACT</name>
<organism evidence="1 2">
    <name type="scientific">Candidatus Kerfeldbacteria bacterium CG08_land_8_20_14_0_20_43_14</name>
    <dbReference type="NCBI Taxonomy" id="2014246"/>
    <lineage>
        <taxon>Bacteria</taxon>
        <taxon>Candidatus Kerfeldiibacteriota</taxon>
    </lineage>
</organism>
<evidence type="ECO:0000313" key="1">
    <source>
        <dbReference type="EMBL" id="PIS40755.1"/>
    </source>
</evidence>
<proteinExistence type="predicted"/>
<dbReference type="AlphaFoldDB" id="A0A2H0YQH5"/>
<dbReference type="Proteomes" id="UP000236845">
    <property type="component" value="Unassembled WGS sequence"/>
</dbReference>
<protein>
    <submittedName>
        <fullName evidence="1">Uncharacterized protein</fullName>
    </submittedName>
</protein>
<evidence type="ECO:0000313" key="2">
    <source>
        <dbReference type="Proteomes" id="UP000236845"/>
    </source>
</evidence>